<gene>
    <name evidence="2" type="ORF">CVT25_008783</name>
</gene>
<evidence type="ECO:0000313" key="2">
    <source>
        <dbReference type="EMBL" id="PPQ92158.1"/>
    </source>
</evidence>
<sequence length="221" mass="23996">MSSRYVDFVASLRSRPQPFVDGCILPSLTAIAGWWVDSIPSTSTITIVGCPISNRYSRPRPFVNNSILPSVRPQPVGCTLAVSSSPITPPSCTLLSLSSFRTLLLHLPFLPPFLSSIALSLVLLLTFLLILFPANTTPTKATFVPLYCKLHERSSNRHAVRLTGSFPVSPSLSSPRLGPAVPIAACSLLPQSNSSKWILIPTSRFNMDLAGLFGRSITRFM</sequence>
<name>A0A409XN31_PSICY</name>
<keyword evidence="1" id="KW-0812">Transmembrane</keyword>
<keyword evidence="1" id="KW-1133">Transmembrane helix</keyword>
<dbReference type="InParanoid" id="A0A409XN31"/>
<dbReference type="EMBL" id="NHYD01001079">
    <property type="protein sequence ID" value="PPQ92158.1"/>
    <property type="molecule type" value="Genomic_DNA"/>
</dbReference>
<reference evidence="2 3" key="1">
    <citation type="journal article" date="2018" name="Evol. Lett.">
        <title>Horizontal gene cluster transfer increased hallucinogenic mushroom diversity.</title>
        <authorList>
            <person name="Reynolds H.T."/>
            <person name="Vijayakumar V."/>
            <person name="Gluck-Thaler E."/>
            <person name="Korotkin H.B."/>
            <person name="Matheny P.B."/>
            <person name="Slot J.C."/>
        </authorList>
    </citation>
    <scope>NUCLEOTIDE SEQUENCE [LARGE SCALE GENOMIC DNA]</scope>
    <source>
        <strain evidence="2 3">2631</strain>
    </source>
</reference>
<keyword evidence="3" id="KW-1185">Reference proteome</keyword>
<dbReference type="Proteomes" id="UP000283269">
    <property type="component" value="Unassembled WGS sequence"/>
</dbReference>
<protein>
    <submittedName>
        <fullName evidence="2">Uncharacterized protein</fullName>
    </submittedName>
</protein>
<proteinExistence type="predicted"/>
<dbReference type="AlphaFoldDB" id="A0A409XN31"/>
<evidence type="ECO:0000313" key="3">
    <source>
        <dbReference type="Proteomes" id="UP000283269"/>
    </source>
</evidence>
<feature type="transmembrane region" description="Helical" evidence="1">
    <location>
        <begin position="113"/>
        <end position="132"/>
    </location>
</feature>
<comment type="caution">
    <text evidence="2">The sequence shown here is derived from an EMBL/GenBank/DDBJ whole genome shotgun (WGS) entry which is preliminary data.</text>
</comment>
<keyword evidence="1" id="KW-0472">Membrane</keyword>
<accession>A0A409XN31</accession>
<organism evidence="2 3">
    <name type="scientific">Psilocybe cyanescens</name>
    <dbReference type="NCBI Taxonomy" id="93625"/>
    <lineage>
        <taxon>Eukaryota</taxon>
        <taxon>Fungi</taxon>
        <taxon>Dikarya</taxon>
        <taxon>Basidiomycota</taxon>
        <taxon>Agaricomycotina</taxon>
        <taxon>Agaricomycetes</taxon>
        <taxon>Agaricomycetidae</taxon>
        <taxon>Agaricales</taxon>
        <taxon>Agaricineae</taxon>
        <taxon>Strophariaceae</taxon>
        <taxon>Psilocybe</taxon>
    </lineage>
</organism>
<evidence type="ECO:0000256" key="1">
    <source>
        <dbReference type="SAM" id="Phobius"/>
    </source>
</evidence>